<evidence type="ECO:0000256" key="6">
    <source>
        <dbReference type="ARBA" id="ARBA00023027"/>
    </source>
</evidence>
<dbReference type="Pfam" id="PF00175">
    <property type="entry name" value="NAD_binding_1"/>
    <property type="match status" value="1"/>
</dbReference>
<comment type="cofactor">
    <cofactor evidence="1 7 8">
        <name>FAD</name>
        <dbReference type="ChEBI" id="CHEBI:57692"/>
    </cofactor>
</comment>
<dbReference type="GO" id="GO:0090524">
    <property type="term" value="F:cytochrome-b5 reductase activity, acting on NADH"/>
    <property type="evidence" value="ECO:0007669"/>
    <property type="project" value="UniProtKB-EC"/>
</dbReference>
<keyword evidence="4 7" id="KW-0274">FAD</keyword>
<reference evidence="10 11" key="1">
    <citation type="journal article" date="2024" name="Science">
        <title>Giant polyketide synthase enzymes in the biosynthesis of giant marine polyether toxins.</title>
        <authorList>
            <person name="Fallon T.R."/>
            <person name="Shende V.V."/>
            <person name="Wierzbicki I.H."/>
            <person name="Pendleton A.L."/>
            <person name="Watervoot N.F."/>
            <person name="Auber R.P."/>
            <person name="Gonzalez D.J."/>
            <person name="Wisecaver J.H."/>
            <person name="Moore B.S."/>
        </authorList>
    </citation>
    <scope>NUCLEOTIDE SEQUENCE [LARGE SCALE GENOMIC DNA]</scope>
    <source>
        <strain evidence="10 11">12B1</strain>
    </source>
</reference>
<evidence type="ECO:0000313" key="10">
    <source>
        <dbReference type="EMBL" id="KAL1502926.1"/>
    </source>
</evidence>
<feature type="binding site" evidence="7">
    <location>
        <position position="86"/>
    </location>
    <ligand>
        <name>FAD</name>
        <dbReference type="ChEBI" id="CHEBI:57692"/>
    </ligand>
</feature>
<dbReference type="PROSITE" id="PS51384">
    <property type="entry name" value="FAD_FR"/>
    <property type="match status" value="1"/>
</dbReference>
<dbReference type="AlphaFoldDB" id="A0AB34IKK4"/>
<accession>A0AB34IKK4</accession>
<dbReference type="SUPFAM" id="SSF63380">
    <property type="entry name" value="Riboflavin synthase domain-like"/>
    <property type="match status" value="1"/>
</dbReference>
<comment type="caution">
    <text evidence="10">The sequence shown here is derived from an EMBL/GenBank/DDBJ whole genome shotgun (WGS) entry which is preliminary data.</text>
</comment>
<dbReference type="InterPro" id="IPR017927">
    <property type="entry name" value="FAD-bd_FR_type"/>
</dbReference>
<dbReference type="Proteomes" id="UP001515480">
    <property type="component" value="Unassembled WGS sequence"/>
</dbReference>
<feature type="binding site" evidence="7">
    <location>
        <position position="112"/>
    </location>
    <ligand>
        <name>FAD</name>
        <dbReference type="ChEBI" id="CHEBI:57692"/>
    </ligand>
</feature>
<keyword evidence="11" id="KW-1185">Reference proteome</keyword>
<evidence type="ECO:0000256" key="2">
    <source>
        <dbReference type="ARBA" id="ARBA00006105"/>
    </source>
</evidence>
<keyword evidence="6 8" id="KW-0520">NAD</keyword>
<dbReference type="InterPro" id="IPR001433">
    <property type="entry name" value="OxRdtase_FAD/NAD-bd"/>
</dbReference>
<feature type="domain" description="FAD-binding FR-type" evidence="9">
    <location>
        <begin position="35"/>
        <end position="136"/>
    </location>
</feature>
<evidence type="ECO:0000256" key="7">
    <source>
        <dbReference type="PIRSR" id="PIRSR601834-1"/>
    </source>
</evidence>
<keyword evidence="5 8" id="KW-0560">Oxidoreductase</keyword>
<feature type="binding site" evidence="7">
    <location>
        <position position="102"/>
    </location>
    <ligand>
        <name>FAD</name>
        <dbReference type="ChEBI" id="CHEBI:57692"/>
    </ligand>
</feature>
<dbReference type="Gene3D" id="3.40.50.80">
    <property type="entry name" value="Nucleotide-binding domain of ferredoxin-NADP reductase (FNR) module"/>
    <property type="match status" value="1"/>
</dbReference>
<evidence type="ECO:0000256" key="4">
    <source>
        <dbReference type="ARBA" id="ARBA00022827"/>
    </source>
</evidence>
<keyword evidence="3 7" id="KW-0285">Flavoprotein</keyword>
<dbReference type="PANTHER" id="PTHR19370">
    <property type="entry name" value="NADH-CYTOCHROME B5 REDUCTASE"/>
    <property type="match status" value="1"/>
</dbReference>
<dbReference type="Pfam" id="PF00970">
    <property type="entry name" value="FAD_binding_6"/>
    <property type="match status" value="1"/>
</dbReference>
<dbReference type="EC" id="1.6.2.2" evidence="8"/>
<dbReference type="InterPro" id="IPR017938">
    <property type="entry name" value="Riboflavin_synthase-like_b-brl"/>
</dbReference>
<evidence type="ECO:0000256" key="3">
    <source>
        <dbReference type="ARBA" id="ARBA00022630"/>
    </source>
</evidence>
<evidence type="ECO:0000259" key="9">
    <source>
        <dbReference type="PROSITE" id="PS51384"/>
    </source>
</evidence>
<evidence type="ECO:0000256" key="8">
    <source>
        <dbReference type="RuleBase" id="RU361226"/>
    </source>
</evidence>
<evidence type="ECO:0000256" key="5">
    <source>
        <dbReference type="ARBA" id="ARBA00023002"/>
    </source>
</evidence>
<dbReference type="Gene3D" id="2.40.30.10">
    <property type="entry name" value="Translation factors"/>
    <property type="match status" value="1"/>
</dbReference>
<comment type="similarity">
    <text evidence="2 8">Belongs to the flavoprotein pyridine nucleotide cytochrome reductase family.</text>
</comment>
<name>A0AB34IKK4_PRYPA</name>
<dbReference type="InterPro" id="IPR008333">
    <property type="entry name" value="Cbr1-like_FAD-bd_dom"/>
</dbReference>
<feature type="binding site" evidence="7">
    <location>
        <position position="85"/>
    </location>
    <ligand>
        <name>FAD</name>
        <dbReference type="ChEBI" id="CHEBI:57692"/>
    </ligand>
</feature>
<dbReference type="EMBL" id="JBGBPQ010000022">
    <property type="protein sequence ID" value="KAL1502926.1"/>
    <property type="molecule type" value="Genomic_DNA"/>
</dbReference>
<feature type="binding site" evidence="7">
    <location>
        <position position="84"/>
    </location>
    <ligand>
        <name>FAD</name>
        <dbReference type="ChEBI" id="CHEBI:57692"/>
    </ligand>
</feature>
<evidence type="ECO:0000256" key="1">
    <source>
        <dbReference type="ARBA" id="ARBA00001974"/>
    </source>
</evidence>
<dbReference type="PRINTS" id="PR00406">
    <property type="entry name" value="CYTB5RDTASE"/>
</dbReference>
<sequence>MLSRRAALASLGVGAGLAALWHRRSTSPSTALRPGHSLFCPLLSRRWETADTLRLTFALPSASHVLGLPVPGHLVAIDPAMVYRPYTPITIDSLASGHFELLVRHYPRGELSSRLARLAPGDAAHFRGPVAARYEYERGRARQLGLVAAGTGIAPMWQLIQAVTSDPDDHTTITLLYASRTADGILLKAELDAAVQQFPEQLSVVHVVSDGASSAPASSPCPTRIDAALLQRHMPPPEADGTTVLVCGPEGFVRSLCGPAARDGGENRRANVASAELGGMLKELGYSDNQVCWL</sequence>
<gene>
    <name evidence="10" type="ORF">AB1Y20_010998</name>
</gene>
<dbReference type="InterPro" id="IPR001709">
    <property type="entry name" value="Flavoprot_Pyr_Nucl_cyt_Rdtase"/>
</dbReference>
<dbReference type="InterPro" id="IPR001834">
    <property type="entry name" value="CBR-like"/>
</dbReference>
<comment type="catalytic activity">
    <reaction evidence="8">
        <text>2 Fe(III)-[cytochrome b5] + NADH = 2 Fe(II)-[cytochrome b5] + NAD(+) + H(+)</text>
        <dbReference type="Rhea" id="RHEA:46680"/>
        <dbReference type="Rhea" id="RHEA-COMP:10438"/>
        <dbReference type="Rhea" id="RHEA-COMP:10439"/>
        <dbReference type="ChEBI" id="CHEBI:15378"/>
        <dbReference type="ChEBI" id="CHEBI:29033"/>
        <dbReference type="ChEBI" id="CHEBI:29034"/>
        <dbReference type="ChEBI" id="CHEBI:57540"/>
        <dbReference type="ChEBI" id="CHEBI:57945"/>
        <dbReference type="EC" id="1.6.2.2"/>
    </reaction>
</comment>
<organism evidence="10 11">
    <name type="scientific">Prymnesium parvum</name>
    <name type="common">Toxic golden alga</name>
    <dbReference type="NCBI Taxonomy" id="97485"/>
    <lineage>
        <taxon>Eukaryota</taxon>
        <taxon>Haptista</taxon>
        <taxon>Haptophyta</taxon>
        <taxon>Prymnesiophyceae</taxon>
        <taxon>Prymnesiales</taxon>
        <taxon>Prymnesiaceae</taxon>
        <taxon>Prymnesium</taxon>
    </lineage>
</organism>
<dbReference type="InterPro" id="IPR039261">
    <property type="entry name" value="FNR_nucleotide-bd"/>
</dbReference>
<protein>
    <recommendedName>
        <fullName evidence="8">NADH-cytochrome b5 reductase</fullName>
        <ecNumber evidence="8">1.6.2.2</ecNumber>
    </recommendedName>
</protein>
<dbReference type="PRINTS" id="PR00371">
    <property type="entry name" value="FPNCR"/>
</dbReference>
<dbReference type="CDD" id="cd06183">
    <property type="entry name" value="cyt_b5_reduct_like"/>
    <property type="match status" value="1"/>
</dbReference>
<evidence type="ECO:0000313" key="11">
    <source>
        <dbReference type="Proteomes" id="UP001515480"/>
    </source>
</evidence>
<dbReference type="SUPFAM" id="SSF52343">
    <property type="entry name" value="Ferredoxin reductase-like, C-terminal NADP-linked domain"/>
    <property type="match status" value="1"/>
</dbReference>
<dbReference type="PANTHER" id="PTHR19370:SF184">
    <property type="entry name" value="NADH-CYTOCHROME B5 REDUCTASE-LIKE"/>
    <property type="match status" value="1"/>
</dbReference>
<proteinExistence type="inferred from homology"/>